<name>A0A8P4FX92_DICLA</name>
<proteinExistence type="predicted"/>
<feature type="coiled-coil region" evidence="1">
    <location>
        <begin position="71"/>
        <end position="108"/>
    </location>
</feature>
<dbReference type="PANTHER" id="PTHR32337:SF2">
    <property type="entry name" value="NUCLEOLAR PROTEIN 7"/>
    <property type="match status" value="1"/>
</dbReference>
<keyword evidence="5" id="KW-1185">Reference proteome</keyword>
<evidence type="ECO:0000256" key="2">
    <source>
        <dbReference type="SAM" id="MobiDB-lite"/>
    </source>
</evidence>
<dbReference type="Ensembl" id="ENSDLAT00005068298.1">
    <property type="protein sequence ID" value="ENSDLAP00005065718.1"/>
    <property type="gene ID" value="ENSDLAG00005031609.1"/>
</dbReference>
<organism evidence="4 5">
    <name type="scientific">Dicentrarchus labrax</name>
    <name type="common">European seabass</name>
    <name type="synonym">Morone labrax</name>
    <dbReference type="NCBI Taxonomy" id="13489"/>
    <lineage>
        <taxon>Eukaryota</taxon>
        <taxon>Metazoa</taxon>
        <taxon>Chordata</taxon>
        <taxon>Craniata</taxon>
        <taxon>Vertebrata</taxon>
        <taxon>Euteleostomi</taxon>
        <taxon>Actinopterygii</taxon>
        <taxon>Neopterygii</taxon>
        <taxon>Teleostei</taxon>
        <taxon>Neoteleostei</taxon>
        <taxon>Acanthomorphata</taxon>
        <taxon>Eupercaria</taxon>
        <taxon>Moronidae</taxon>
        <taxon>Dicentrarchus</taxon>
    </lineage>
</organism>
<dbReference type="GO" id="GO:0005730">
    <property type="term" value="C:nucleolus"/>
    <property type="evidence" value="ECO:0007669"/>
    <property type="project" value="TreeGrafter"/>
</dbReference>
<dbReference type="InterPro" id="IPR012579">
    <property type="entry name" value="NOL7_C"/>
</dbReference>
<dbReference type="GO" id="GO:0003723">
    <property type="term" value="F:RNA binding"/>
    <property type="evidence" value="ECO:0007669"/>
    <property type="project" value="TreeGrafter"/>
</dbReference>
<reference evidence="4" key="1">
    <citation type="submission" date="2025-08" db="UniProtKB">
        <authorList>
            <consortium name="Ensembl"/>
        </authorList>
    </citation>
    <scope>IDENTIFICATION</scope>
</reference>
<keyword evidence="1" id="KW-0175">Coiled coil</keyword>
<feature type="domain" description="U3 small nucleolar RNA-associated protein NOL7 C-terminal" evidence="3">
    <location>
        <begin position="109"/>
        <end position="171"/>
    </location>
</feature>
<dbReference type="AlphaFoldDB" id="A0A8P4FX92"/>
<dbReference type="Pfam" id="PF08157">
    <property type="entry name" value="NUC129"/>
    <property type="match status" value="1"/>
</dbReference>
<evidence type="ECO:0000259" key="3">
    <source>
        <dbReference type="Pfam" id="PF08157"/>
    </source>
</evidence>
<reference evidence="4" key="2">
    <citation type="submission" date="2025-09" db="UniProtKB">
        <authorList>
            <consortium name="Ensembl"/>
        </authorList>
    </citation>
    <scope>IDENTIFICATION</scope>
</reference>
<feature type="region of interest" description="Disordered" evidence="2">
    <location>
        <begin position="17"/>
        <end position="46"/>
    </location>
</feature>
<evidence type="ECO:0000256" key="1">
    <source>
        <dbReference type="SAM" id="Coils"/>
    </source>
</evidence>
<sequence length="231" mass="25714">TAARLFLPVPWSYRTHLPSHCSGKQQRGETAPSSKSAGTDRRTESFSLTLASSDDEAPEEVTFEDSKSAALRSMKEALDTARREKELLKEKRRKRQELFQEQKVLKGNYTVTTVTERAAASFQQQTAEDFIQSRLYGAGSCRSTSNELLSLQNKKGRNKSAAVQFVRKGWGKLSSVNWRFVVHTSVKTPETIINCSVKAAVDYKGCAAAQPSYISVITAFSTLTIFYSLIL</sequence>
<evidence type="ECO:0000313" key="4">
    <source>
        <dbReference type="Ensembl" id="ENSDLAP00005065718.1"/>
    </source>
</evidence>
<evidence type="ECO:0000313" key="5">
    <source>
        <dbReference type="Proteomes" id="UP000694389"/>
    </source>
</evidence>
<gene>
    <name evidence="4" type="primary">nol7</name>
</gene>
<accession>A0A8P4FX92</accession>
<dbReference type="Proteomes" id="UP000694389">
    <property type="component" value="Unassembled WGS sequence"/>
</dbReference>
<dbReference type="GeneTree" id="ENSGT00390000004118"/>
<protein>
    <submittedName>
        <fullName evidence="4">Nucleolar protein 7</fullName>
    </submittedName>
</protein>
<dbReference type="PANTHER" id="PTHR32337">
    <property type="entry name" value="NUCLEOLAR PROTEIN 7"/>
    <property type="match status" value="1"/>
</dbReference>